<evidence type="ECO:0000256" key="1">
    <source>
        <dbReference type="SAM" id="MobiDB-lite"/>
    </source>
</evidence>
<sequence length="331" mass="35815">MNSKVRPFSPRKTRSQSRRGTPQGQESSAASAITPAVTNRPNASLVIHDTIKLLPEKLSANVTRLSSVGHGILLKKHLWLRQYSASGVAGAIARGLRADATLVFGQEEAGTAICVDSSGILMTCAHCVAEVEDELDLESSHWLVFESGQIVEAKCVAWDGRRDLALLKVVAAQGMPGPQVSGGPKSSSQRRCDFPCALPDTSSPPLNDVLVCVGHPGSEDLESDQPGVATGYDVLVMSEGRFRGCAEGQDPQDNEKIGALKHDCWTYWGHSGAPLFRKRSKLLVGLHSSWDDVRRPRASRCCSRLSWPCWWCCWGSGSACPGLGQQRGIRW</sequence>
<feature type="compositionally biased region" description="Polar residues" evidence="1">
    <location>
        <begin position="18"/>
        <end position="34"/>
    </location>
</feature>
<dbReference type="AlphaFoldDB" id="C9SS84"/>
<dbReference type="RefSeq" id="XP_003002300.1">
    <property type="nucleotide sequence ID" value="XM_003002254.1"/>
</dbReference>
<dbReference type="GeneID" id="9536124"/>
<dbReference type="SUPFAM" id="SSF50494">
    <property type="entry name" value="Trypsin-like serine proteases"/>
    <property type="match status" value="1"/>
</dbReference>
<dbReference type="eggNOG" id="ENOG502RZJF">
    <property type="taxonomic scope" value="Eukaryota"/>
</dbReference>
<organism evidence="3">
    <name type="scientific">Verticillium alfalfae (strain VaMs.102 / ATCC MYA-4576 / FGSC 10136)</name>
    <name type="common">Verticillium wilt of alfalfa</name>
    <name type="synonym">Verticillium albo-atrum</name>
    <dbReference type="NCBI Taxonomy" id="526221"/>
    <lineage>
        <taxon>Eukaryota</taxon>
        <taxon>Fungi</taxon>
        <taxon>Dikarya</taxon>
        <taxon>Ascomycota</taxon>
        <taxon>Pezizomycotina</taxon>
        <taxon>Sordariomycetes</taxon>
        <taxon>Hypocreomycetidae</taxon>
        <taxon>Glomerellales</taxon>
        <taxon>Plectosphaerellaceae</taxon>
        <taxon>Verticillium</taxon>
    </lineage>
</organism>
<dbReference type="HOGENOM" id="CLU_068291_0_0_1"/>
<dbReference type="KEGG" id="val:VDBG_07759"/>
<protein>
    <submittedName>
        <fullName evidence="2">AT hook motif family protein</fullName>
    </submittedName>
</protein>
<evidence type="ECO:0000313" key="3">
    <source>
        <dbReference type="Proteomes" id="UP000008698"/>
    </source>
</evidence>
<dbReference type="Pfam" id="PF13365">
    <property type="entry name" value="Trypsin_2"/>
    <property type="match status" value="1"/>
</dbReference>
<dbReference type="EMBL" id="DS985223">
    <property type="protein sequence ID" value="EEY21649.1"/>
    <property type="molecule type" value="Genomic_DNA"/>
</dbReference>
<dbReference type="InterPro" id="IPR009003">
    <property type="entry name" value="Peptidase_S1_PA"/>
</dbReference>
<dbReference type="Gene3D" id="2.40.10.120">
    <property type="match status" value="1"/>
</dbReference>
<gene>
    <name evidence="2" type="ORF">VDBG_07759</name>
</gene>
<dbReference type="STRING" id="526221.C9SS84"/>
<evidence type="ECO:0000313" key="2">
    <source>
        <dbReference type="EMBL" id="EEY21649.1"/>
    </source>
</evidence>
<dbReference type="Proteomes" id="UP000008698">
    <property type="component" value="Unassembled WGS sequence"/>
</dbReference>
<accession>C9SS84</accession>
<feature type="region of interest" description="Disordered" evidence="1">
    <location>
        <begin position="1"/>
        <end position="34"/>
    </location>
</feature>
<name>C9SS84_VERA1</name>
<dbReference type="OrthoDB" id="4217619at2759"/>
<reference evidence="3" key="1">
    <citation type="journal article" date="2011" name="PLoS Pathog.">
        <title>Comparative genomics yields insights into niche adaptation of plant vascular wilt pathogens.</title>
        <authorList>
            <person name="Klosterman S.J."/>
            <person name="Subbarao K.V."/>
            <person name="Kang S."/>
            <person name="Veronese P."/>
            <person name="Gold S.E."/>
            <person name="Thomma B.P.H.J."/>
            <person name="Chen Z."/>
            <person name="Henrissat B."/>
            <person name="Lee Y.-H."/>
            <person name="Park J."/>
            <person name="Garcia-Pedrajas M.D."/>
            <person name="Barbara D.J."/>
            <person name="Anchieta A."/>
            <person name="de Jonge R."/>
            <person name="Santhanam P."/>
            <person name="Maruthachalam K."/>
            <person name="Atallah Z."/>
            <person name="Amyotte S.G."/>
            <person name="Paz Z."/>
            <person name="Inderbitzin P."/>
            <person name="Hayes R.J."/>
            <person name="Heiman D.I."/>
            <person name="Young S."/>
            <person name="Zeng Q."/>
            <person name="Engels R."/>
            <person name="Galagan J."/>
            <person name="Cuomo C.A."/>
            <person name="Dobinson K.F."/>
            <person name="Ma L.-J."/>
        </authorList>
    </citation>
    <scope>NUCLEOTIDE SEQUENCE [LARGE SCALE GENOMIC DNA]</scope>
    <source>
        <strain evidence="3">VaMs.102 / ATCC MYA-4576 / FGSC 10136</strain>
    </source>
</reference>
<proteinExistence type="predicted"/>
<dbReference type="OMA" id="ILMTCAH"/>
<keyword evidence="3" id="KW-1185">Reference proteome</keyword>